<accession>A0AAP0X6S3</accession>
<dbReference type="PANTHER" id="PTHR31672">
    <property type="entry name" value="BNACNNG10540D PROTEIN"/>
    <property type="match status" value="1"/>
</dbReference>
<name>A0AAP0X6S3_LIQFO</name>
<feature type="region of interest" description="Disordered" evidence="1">
    <location>
        <begin position="1"/>
        <end position="21"/>
    </location>
</feature>
<evidence type="ECO:0000259" key="2">
    <source>
        <dbReference type="PROSITE" id="PS50181"/>
    </source>
</evidence>
<dbReference type="Gene3D" id="1.20.1280.50">
    <property type="match status" value="1"/>
</dbReference>
<gene>
    <name evidence="3" type="ORF">L1049_019767</name>
</gene>
<dbReference type="SMART" id="SM00256">
    <property type="entry name" value="FBOX"/>
    <property type="match status" value="1"/>
</dbReference>
<reference evidence="3 4" key="1">
    <citation type="journal article" date="2024" name="Plant J.">
        <title>Genome sequences and population genomics reveal climatic adaptation and genomic divergence between two closely related sweetgum species.</title>
        <authorList>
            <person name="Xu W.Q."/>
            <person name="Ren C.Q."/>
            <person name="Zhang X.Y."/>
            <person name="Comes H.P."/>
            <person name="Liu X.H."/>
            <person name="Li Y.G."/>
            <person name="Kettle C.J."/>
            <person name="Jalonen R."/>
            <person name="Gaisberger H."/>
            <person name="Ma Y.Z."/>
            <person name="Qiu Y.X."/>
        </authorList>
    </citation>
    <scope>NUCLEOTIDE SEQUENCE [LARGE SCALE GENOMIC DNA]</scope>
    <source>
        <strain evidence="3">Hangzhou</strain>
    </source>
</reference>
<dbReference type="CDD" id="cd22157">
    <property type="entry name" value="F-box_AtFBW1-like"/>
    <property type="match status" value="1"/>
</dbReference>
<feature type="domain" description="F-box" evidence="2">
    <location>
        <begin position="21"/>
        <end position="71"/>
    </location>
</feature>
<dbReference type="InterPro" id="IPR050796">
    <property type="entry name" value="SCF_F-box_component"/>
</dbReference>
<dbReference type="EMBL" id="JBBPBK010000001">
    <property type="protein sequence ID" value="KAK9291817.1"/>
    <property type="molecule type" value="Genomic_DNA"/>
</dbReference>
<comment type="caution">
    <text evidence="3">The sequence shown here is derived from an EMBL/GenBank/DDBJ whole genome shotgun (WGS) entry which is preliminary data.</text>
</comment>
<dbReference type="PROSITE" id="PS50181">
    <property type="entry name" value="FBOX"/>
    <property type="match status" value="1"/>
</dbReference>
<dbReference type="PANTHER" id="PTHR31672:SF13">
    <property type="entry name" value="F-BOX PROTEIN CPR30-LIKE"/>
    <property type="match status" value="1"/>
</dbReference>
<dbReference type="InterPro" id="IPR036047">
    <property type="entry name" value="F-box-like_dom_sf"/>
</dbReference>
<feature type="compositionally biased region" description="Basic and acidic residues" evidence="1">
    <location>
        <begin position="1"/>
        <end position="14"/>
    </location>
</feature>
<dbReference type="SUPFAM" id="SSF81383">
    <property type="entry name" value="F-box domain"/>
    <property type="match status" value="1"/>
</dbReference>
<evidence type="ECO:0000256" key="1">
    <source>
        <dbReference type="SAM" id="MobiDB-lite"/>
    </source>
</evidence>
<evidence type="ECO:0000313" key="3">
    <source>
        <dbReference type="EMBL" id="KAK9291817.1"/>
    </source>
</evidence>
<dbReference type="InterPro" id="IPR001810">
    <property type="entry name" value="F-box_dom"/>
</dbReference>
<evidence type="ECO:0000313" key="4">
    <source>
        <dbReference type="Proteomes" id="UP001415857"/>
    </source>
</evidence>
<dbReference type="Proteomes" id="UP001415857">
    <property type="component" value="Unassembled WGS sequence"/>
</dbReference>
<keyword evidence="4" id="KW-1185">Reference proteome</keyword>
<proteinExistence type="predicted"/>
<dbReference type="AlphaFoldDB" id="A0AAP0X6S3"/>
<organism evidence="3 4">
    <name type="scientific">Liquidambar formosana</name>
    <name type="common">Formosan gum</name>
    <dbReference type="NCBI Taxonomy" id="63359"/>
    <lineage>
        <taxon>Eukaryota</taxon>
        <taxon>Viridiplantae</taxon>
        <taxon>Streptophyta</taxon>
        <taxon>Embryophyta</taxon>
        <taxon>Tracheophyta</taxon>
        <taxon>Spermatophyta</taxon>
        <taxon>Magnoliopsida</taxon>
        <taxon>eudicotyledons</taxon>
        <taxon>Gunneridae</taxon>
        <taxon>Pentapetalae</taxon>
        <taxon>Saxifragales</taxon>
        <taxon>Altingiaceae</taxon>
        <taxon>Liquidambar</taxon>
    </lineage>
</organism>
<dbReference type="Pfam" id="PF00646">
    <property type="entry name" value="F-box"/>
    <property type="match status" value="1"/>
</dbReference>
<sequence>MLCVGHKPEPRNQRDANTMTDSSWKDLPEDVVIDILSRLTVKTLIRLRCVCKSWYATITHPCFISTHLNRASSCREGYLQFIQLESSERSIQLVCDLKSVNEERLEIPIQSNFALESVGTMDGLICLSDYM</sequence>
<protein>
    <recommendedName>
        <fullName evidence="2">F-box domain-containing protein</fullName>
    </recommendedName>
</protein>